<keyword evidence="11" id="KW-0539">Nucleus</keyword>
<keyword evidence="9" id="KW-0233">DNA recombination</keyword>
<evidence type="ECO:0000313" key="15">
    <source>
        <dbReference type="Proteomes" id="UP000655588"/>
    </source>
</evidence>
<keyword evidence="8" id="KW-0804">Transcription</keyword>
<evidence type="ECO:0000256" key="13">
    <source>
        <dbReference type="SAM" id="Phobius"/>
    </source>
</evidence>
<accession>A0A833W747</accession>
<dbReference type="Proteomes" id="UP000655588">
    <property type="component" value="Unassembled WGS sequence"/>
</dbReference>
<dbReference type="SMART" id="SM00268">
    <property type="entry name" value="ACTIN"/>
    <property type="match status" value="1"/>
</dbReference>
<feature type="transmembrane region" description="Helical" evidence="13">
    <location>
        <begin position="83"/>
        <end position="105"/>
    </location>
</feature>
<reference evidence="14" key="1">
    <citation type="submission" date="2019-11" db="EMBL/GenBank/DDBJ databases">
        <title>The nuclear and mitochondrial genomes of Frieseomelitta varia - a highly eusocial stingless bee (Meliponini) with a permanently sterile worker caste.</title>
        <authorList>
            <person name="Freitas F.C.P."/>
            <person name="Lourenco A.P."/>
            <person name="Nunes F.M.F."/>
            <person name="Paschoal A.R."/>
            <person name="Abreu F.C.P."/>
            <person name="Barbin F.O."/>
            <person name="Bataglia L."/>
            <person name="Cardoso-Junior C.A.M."/>
            <person name="Cervoni M.S."/>
            <person name="Silva S.R."/>
            <person name="Dalarmi F."/>
            <person name="Del Lama M.A."/>
            <person name="Depintor T.S."/>
            <person name="Ferreira K.M."/>
            <person name="Goria P.S."/>
            <person name="Jaskot M.C."/>
            <person name="Lago D.C."/>
            <person name="Luna-Lucena D."/>
            <person name="Moda L.M."/>
            <person name="Nascimento L."/>
            <person name="Pedrino M."/>
            <person name="Rabico F.O."/>
            <person name="Sanches F.C."/>
            <person name="Santos D.E."/>
            <person name="Santos C.G."/>
            <person name="Vieira J."/>
            <person name="Lopes T.F."/>
            <person name="Barchuk A.R."/>
            <person name="Hartfelder K."/>
            <person name="Simoes Z.L.P."/>
            <person name="Bitondi M.M.G."/>
            <person name="Pinheiro D.G."/>
        </authorList>
    </citation>
    <scope>NUCLEOTIDE SEQUENCE</scope>
    <source>
        <strain evidence="14">USP_RPSP 00005682</strain>
        <tissue evidence="14">Whole individual</tissue>
    </source>
</reference>
<dbReference type="GO" id="GO:0005524">
    <property type="term" value="F:ATP binding"/>
    <property type="evidence" value="ECO:0007669"/>
    <property type="project" value="UniProtKB-KW"/>
</dbReference>
<keyword evidence="7" id="KW-0805">Transcription regulation</keyword>
<feature type="transmembrane region" description="Helical" evidence="13">
    <location>
        <begin position="330"/>
        <end position="350"/>
    </location>
</feature>
<protein>
    <recommendedName>
        <fullName evidence="3">Actin-related protein 8</fullName>
    </recommendedName>
</protein>
<evidence type="ECO:0000313" key="14">
    <source>
        <dbReference type="EMBL" id="KAF3422908.1"/>
    </source>
</evidence>
<feature type="transmembrane region" description="Helical" evidence="13">
    <location>
        <begin position="233"/>
        <end position="257"/>
    </location>
</feature>
<dbReference type="GO" id="GO:0005634">
    <property type="term" value="C:nucleus"/>
    <property type="evidence" value="ECO:0007669"/>
    <property type="project" value="UniProtKB-SubCell"/>
</dbReference>
<feature type="transmembrane region" description="Helical" evidence="13">
    <location>
        <begin position="269"/>
        <end position="294"/>
    </location>
</feature>
<dbReference type="GO" id="GO:0003735">
    <property type="term" value="F:structural constituent of ribosome"/>
    <property type="evidence" value="ECO:0007669"/>
    <property type="project" value="TreeGrafter"/>
</dbReference>
<evidence type="ECO:0000256" key="11">
    <source>
        <dbReference type="ARBA" id="ARBA00023242"/>
    </source>
</evidence>
<dbReference type="GO" id="GO:0006281">
    <property type="term" value="P:DNA repair"/>
    <property type="evidence" value="ECO:0007669"/>
    <property type="project" value="UniProtKB-KW"/>
</dbReference>
<dbReference type="InterPro" id="IPR043129">
    <property type="entry name" value="ATPase_NBD"/>
</dbReference>
<evidence type="ECO:0000256" key="10">
    <source>
        <dbReference type="ARBA" id="ARBA00023204"/>
    </source>
</evidence>
<dbReference type="InterPro" id="IPR019374">
    <property type="entry name" value="Ribosomal_mS22"/>
</dbReference>
<evidence type="ECO:0000256" key="1">
    <source>
        <dbReference type="ARBA" id="ARBA00004123"/>
    </source>
</evidence>
<keyword evidence="13" id="KW-1133">Transmembrane helix</keyword>
<feature type="transmembrane region" description="Helical" evidence="13">
    <location>
        <begin position="166"/>
        <end position="191"/>
    </location>
</feature>
<feature type="transmembrane region" description="Helical" evidence="13">
    <location>
        <begin position="197"/>
        <end position="221"/>
    </location>
</feature>
<dbReference type="SUPFAM" id="SSF53067">
    <property type="entry name" value="Actin-like ATPase domain"/>
    <property type="match status" value="2"/>
</dbReference>
<dbReference type="Pfam" id="PF10245">
    <property type="entry name" value="MRP-S22"/>
    <property type="match status" value="1"/>
</dbReference>
<evidence type="ECO:0000256" key="6">
    <source>
        <dbReference type="ARBA" id="ARBA00022840"/>
    </source>
</evidence>
<evidence type="ECO:0000256" key="5">
    <source>
        <dbReference type="ARBA" id="ARBA00022763"/>
    </source>
</evidence>
<dbReference type="EMBL" id="WNWW01000625">
    <property type="protein sequence ID" value="KAF3422908.1"/>
    <property type="molecule type" value="Genomic_DNA"/>
</dbReference>
<keyword evidence="10" id="KW-0234">DNA repair</keyword>
<gene>
    <name evidence="14" type="ORF">E2986_13689</name>
</gene>
<dbReference type="GO" id="GO:0005763">
    <property type="term" value="C:mitochondrial small ribosomal subunit"/>
    <property type="evidence" value="ECO:0007669"/>
    <property type="project" value="TreeGrafter"/>
</dbReference>
<keyword evidence="13" id="KW-0812">Transmembrane</keyword>
<dbReference type="GO" id="GO:0006310">
    <property type="term" value="P:DNA recombination"/>
    <property type="evidence" value="ECO:0007669"/>
    <property type="project" value="UniProtKB-KW"/>
</dbReference>
<dbReference type="Gene3D" id="3.30.420.40">
    <property type="match status" value="2"/>
</dbReference>
<keyword evidence="15" id="KW-1185">Reference proteome</keyword>
<keyword evidence="4" id="KW-0547">Nucleotide-binding</keyword>
<evidence type="ECO:0000256" key="12">
    <source>
        <dbReference type="ARBA" id="ARBA00025560"/>
    </source>
</evidence>
<keyword evidence="5" id="KW-0227">DNA damage</keyword>
<organism evidence="14 15">
    <name type="scientific">Frieseomelitta varia</name>
    <dbReference type="NCBI Taxonomy" id="561572"/>
    <lineage>
        <taxon>Eukaryota</taxon>
        <taxon>Metazoa</taxon>
        <taxon>Ecdysozoa</taxon>
        <taxon>Arthropoda</taxon>
        <taxon>Hexapoda</taxon>
        <taxon>Insecta</taxon>
        <taxon>Pterygota</taxon>
        <taxon>Neoptera</taxon>
        <taxon>Endopterygota</taxon>
        <taxon>Hymenoptera</taxon>
        <taxon>Apocrita</taxon>
        <taxon>Aculeata</taxon>
        <taxon>Apoidea</taxon>
        <taxon>Anthophila</taxon>
        <taxon>Apidae</taxon>
        <taxon>Frieseomelitta</taxon>
    </lineage>
</organism>
<feature type="transmembrane region" description="Helical" evidence="13">
    <location>
        <begin position="51"/>
        <end position="71"/>
    </location>
</feature>
<evidence type="ECO:0000256" key="2">
    <source>
        <dbReference type="ARBA" id="ARBA00007720"/>
    </source>
</evidence>
<evidence type="ECO:0000256" key="8">
    <source>
        <dbReference type="ARBA" id="ARBA00023163"/>
    </source>
</evidence>
<sequence>MENDAEGDYLEEDVTCCHRVTIFPAAIRNIVVTKPVITTRFGLGSITWAKLFHYATVATIVTISWAVLYFILNDTMLPGNDGFGLYVLAIFSSWLGWGLSSIPYLQLPPVFGMLLAGLIVRNSGFYNIHEELGVATTSKIRTFCLTFIMIRSGLQLSTTSLTKHTIFILILAIVPCTVEVLVLSVCCRYVLSYHWDWSVMAGTIISCMSPVITMNSILALAERGYGEDNGLATILSTAACIDVVHVISLFTICYSIVFANDKCGSEWWYYVMSVCVRDTILGIVTGILLGTWFVFVPHRSHKYSNWFRMICLVLGSLMFTTFTAKLTISGGGYLATLVASFVCMLGWRILTVSFDQIQAQTIIIIHPGSMYLRMGRASDLNPCTMLNAVARKRLPGGLEYKDSLLPPAVPRTKELTQAMEESRLQVSHTLQSCLQSDGRRRYATPPQQIAAFNRRSNPEISSPCSVEWIKTDKDVVVGDDILSLNPEDNFNVHFPYRRGELNVHSGPGGSLRSVMADLKTIWEYVLTEKMDIPLRDLKHYRAVLIIPDIYNRQYLKELTTLMLCDIGFGACFLLQRRGMKENLEQTSEMQEEASAPTVAGEEEVVVDAVDSAPTLSNRDLDAPRDFIVGPQQLLGLDHAVLQSIDRCATEDLKRKMYSCVLVVGSGMKFQGIGMWLHNRISLQIPYMYRAADERDPRSFFFDQHVQKLLKTLTRIDYEKVFATRRDETRLKIPEFKFMTDEELAKAREEIGKKANRRIQMPPVVKIRPKEPKVLVKEPELQGCGRSNLVFTDISFGKSNRNRIIVVRETNGTLRHANSSERHRMNQIYFPITGREMHTPQMFFNPYLKGEFEFILDRACLQFEPDDPEYHRVTKEVYSYVNKLRKFDGLRSTRHFGPLVFQLAWENNIDTLLMELMESENIEEAGQLVRLYHKLHPDAKSGQGKIRNELQLVKLYVELDSSDRHMLSGVLLKYEKMYREKQRIERGIMKAHGLIDDQNEKSET</sequence>
<keyword evidence="13" id="KW-0472">Membrane</keyword>
<comment type="function">
    <text evidence="12">Plays an important role in the functional organization of mitotic chromosomes. Exhibits low basal ATPase activity, and unable to polymerize.</text>
</comment>
<dbReference type="PANTHER" id="PTHR13071">
    <property type="entry name" value="MITOCHONDRIAL 28S RIBOSOMAL PROTEIN S22"/>
    <property type="match status" value="1"/>
</dbReference>
<evidence type="ECO:0000256" key="9">
    <source>
        <dbReference type="ARBA" id="ARBA00023172"/>
    </source>
</evidence>
<dbReference type="AlphaFoldDB" id="A0A833W747"/>
<feature type="transmembrane region" description="Helical" evidence="13">
    <location>
        <begin position="306"/>
        <end position="324"/>
    </location>
</feature>
<dbReference type="FunFam" id="3.30.420.40:FF:000121">
    <property type="entry name" value="Actin-related protein 8"/>
    <property type="match status" value="1"/>
</dbReference>
<proteinExistence type="inferred from homology"/>
<comment type="caution">
    <text evidence="14">The sequence shown here is derived from an EMBL/GenBank/DDBJ whole genome shotgun (WGS) entry which is preliminary data.</text>
</comment>
<comment type="subcellular location">
    <subcellularLocation>
        <location evidence="1">Nucleus</location>
    </subcellularLocation>
</comment>
<evidence type="ECO:0000256" key="7">
    <source>
        <dbReference type="ARBA" id="ARBA00023015"/>
    </source>
</evidence>
<evidence type="ECO:0000256" key="4">
    <source>
        <dbReference type="ARBA" id="ARBA00022741"/>
    </source>
</evidence>
<evidence type="ECO:0000256" key="3">
    <source>
        <dbReference type="ARBA" id="ARBA00021608"/>
    </source>
</evidence>
<keyword evidence="6" id="KW-0067">ATP-binding</keyword>
<dbReference type="InterPro" id="IPR004000">
    <property type="entry name" value="Actin"/>
</dbReference>
<dbReference type="PANTHER" id="PTHR13071:SF4">
    <property type="entry name" value="SMALL RIBOSOMAL SUBUNIT PROTEIN MS22"/>
    <property type="match status" value="1"/>
</dbReference>
<name>A0A833W747_9HYME</name>
<comment type="similarity">
    <text evidence="2">Belongs to the actin family. ARP8 subfamily.</text>
</comment>